<dbReference type="InterPro" id="IPR023828">
    <property type="entry name" value="Peptidase_S8_Ser-AS"/>
</dbReference>
<keyword evidence="7" id="KW-0732">Signal</keyword>
<feature type="domain" description="Peptidase S8/S53" evidence="8">
    <location>
        <begin position="208"/>
        <end position="451"/>
    </location>
</feature>
<dbReference type="HOGENOM" id="CLU_011263_21_1_6"/>
<feature type="signal peptide" evidence="7">
    <location>
        <begin position="1"/>
        <end position="25"/>
    </location>
</feature>
<feature type="active site" description="Charge relay system" evidence="5">
    <location>
        <position position="214"/>
    </location>
</feature>
<comment type="similarity">
    <text evidence="1 5 6">Belongs to the peptidase S8 family.</text>
</comment>
<protein>
    <submittedName>
        <fullName evidence="9">Peptidase S8/S53 subtilisin kexin sedolisin</fullName>
    </submittedName>
</protein>
<dbReference type="CDD" id="cd05561">
    <property type="entry name" value="Peptidases_S8_4"/>
    <property type="match status" value="1"/>
</dbReference>
<evidence type="ECO:0000256" key="5">
    <source>
        <dbReference type="PROSITE-ProRule" id="PRU01240"/>
    </source>
</evidence>
<dbReference type="InterPro" id="IPR023827">
    <property type="entry name" value="Peptidase_S8_Asp-AS"/>
</dbReference>
<dbReference type="GO" id="GO:0006508">
    <property type="term" value="P:proteolysis"/>
    <property type="evidence" value="ECO:0007669"/>
    <property type="project" value="UniProtKB-KW"/>
</dbReference>
<dbReference type="InterPro" id="IPR050131">
    <property type="entry name" value="Peptidase_S8_subtilisin-like"/>
</dbReference>
<evidence type="ECO:0000256" key="4">
    <source>
        <dbReference type="ARBA" id="ARBA00022825"/>
    </source>
</evidence>
<dbReference type="PROSITE" id="PS00138">
    <property type="entry name" value="SUBTILASE_SER"/>
    <property type="match status" value="1"/>
</dbReference>
<dbReference type="Gene3D" id="3.40.50.200">
    <property type="entry name" value="Peptidase S8/S53 domain"/>
    <property type="match status" value="1"/>
</dbReference>
<dbReference type="AlphaFoldDB" id="K4KN60"/>
<keyword evidence="10" id="KW-1185">Reference proteome</keyword>
<dbReference type="Proteomes" id="UP000000466">
    <property type="component" value="Chromosome"/>
</dbReference>
<proteinExistence type="inferred from homology"/>
<feature type="active site" description="Charge relay system" evidence="5">
    <location>
        <position position="405"/>
    </location>
</feature>
<organism evidence="9 10">
    <name type="scientific">Simiduia agarivorans (strain DSM 21679 / JCM 13881 / BCRC 17597 / SA1)</name>
    <dbReference type="NCBI Taxonomy" id="1117647"/>
    <lineage>
        <taxon>Bacteria</taxon>
        <taxon>Pseudomonadati</taxon>
        <taxon>Pseudomonadota</taxon>
        <taxon>Gammaproteobacteria</taxon>
        <taxon>Cellvibrionales</taxon>
        <taxon>Cellvibrionaceae</taxon>
        <taxon>Simiduia</taxon>
    </lineage>
</organism>
<evidence type="ECO:0000313" key="10">
    <source>
        <dbReference type="Proteomes" id="UP000000466"/>
    </source>
</evidence>
<dbReference type="Pfam" id="PF00082">
    <property type="entry name" value="Peptidase_S8"/>
    <property type="match status" value="1"/>
</dbReference>
<dbReference type="eggNOG" id="COG1404">
    <property type="taxonomic scope" value="Bacteria"/>
</dbReference>
<name>K4KN60_SIMAS</name>
<evidence type="ECO:0000256" key="2">
    <source>
        <dbReference type="ARBA" id="ARBA00022670"/>
    </source>
</evidence>
<dbReference type="KEGG" id="saga:M5M_16730"/>
<evidence type="ECO:0000256" key="1">
    <source>
        <dbReference type="ARBA" id="ARBA00011073"/>
    </source>
</evidence>
<dbReference type="InterPro" id="IPR036852">
    <property type="entry name" value="Peptidase_S8/S53_dom_sf"/>
</dbReference>
<evidence type="ECO:0000256" key="6">
    <source>
        <dbReference type="RuleBase" id="RU003355"/>
    </source>
</evidence>
<dbReference type="STRING" id="1117647.M5M_16730"/>
<accession>K4KN60</accession>
<dbReference type="PANTHER" id="PTHR43806:SF11">
    <property type="entry name" value="CEREVISIN-RELATED"/>
    <property type="match status" value="1"/>
</dbReference>
<dbReference type="PRINTS" id="PR00723">
    <property type="entry name" value="SUBTILISIN"/>
</dbReference>
<dbReference type="PANTHER" id="PTHR43806">
    <property type="entry name" value="PEPTIDASE S8"/>
    <property type="match status" value="1"/>
</dbReference>
<evidence type="ECO:0000256" key="7">
    <source>
        <dbReference type="SAM" id="SignalP"/>
    </source>
</evidence>
<feature type="active site" description="Charge relay system" evidence="5">
    <location>
        <position position="245"/>
    </location>
</feature>
<evidence type="ECO:0000259" key="8">
    <source>
        <dbReference type="Pfam" id="PF00082"/>
    </source>
</evidence>
<evidence type="ECO:0000313" key="9">
    <source>
        <dbReference type="EMBL" id="AFV00477.1"/>
    </source>
</evidence>
<dbReference type="InterPro" id="IPR015500">
    <property type="entry name" value="Peptidase_S8_subtilisin-rel"/>
</dbReference>
<dbReference type="OrthoDB" id="5405281at2"/>
<dbReference type="EMBL" id="CP003746">
    <property type="protein sequence ID" value="AFV00477.1"/>
    <property type="molecule type" value="Genomic_DNA"/>
</dbReference>
<dbReference type="PROSITE" id="PS00136">
    <property type="entry name" value="SUBTILASE_ASP"/>
    <property type="match status" value="1"/>
</dbReference>
<evidence type="ECO:0000256" key="3">
    <source>
        <dbReference type="ARBA" id="ARBA00022801"/>
    </source>
</evidence>
<dbReference type="SUPFAM" id="SSF52743">
    <property type="entry name" value="Subtilisin-like"/>
    <property type="match status" value="1"/>
</dbReference>
<dbReference type="RefSeq" id="WP_015048629.1">
    <property type="nucleotide sequence ID" value="NC_018868.3"/>
</dbReference>
<reference evidence="9 10" key="1">
    <citation type="journal article" date="2013" name="Genome Announc.">
        <title>Complete genome sequence of Simiduia agarivorans SA1(T), a marine bacterium able to degrade a variety of polysaccharides.</title>
        <authorList>
            <person name="Lin S.Y."/>
            <person name="Shieh W.Y."/>
            <person name="Chen J.S."/>
            <person name="Tang S.L."/>
        </authorList>
    </citation>
    <scope>NUCLEOTIDE SEQUENCE [LARGE SCALE GENOMIC DNA]</scope>
    <source>
        <strain evidence="10">DSM 21679 / JCM 13881 / BCRC 17597 / SA1</strain>
    </source>
</reference>
<dbReference type="MEROPS" id="S08.A60"/>
<keyword evidence="3 5" id="KW-0378">Hydrolase</keyword>
<dbReference type="GO" id="GO:0004252">
    <property type="term" value="F:serine-type endopeptidase activity"/>
    <property type="evidence" value="ECO:0007669"/>
    <property type="project" value="UniProtKB-UniRule"/>
</dbReference>
<dbReference type="InterPro" id="IPR000209">
    <property type="entry name" value="Peptidase_S8/S53_dom"/>
</dbReference>
<gene>
    <name evidence="9" type="ordered locus">M5M_16730</name>
</gene>
<sequence length="454" mass="47704">MNPKRTAIALALICSTGLPLTGAQAQLINAEPITGALENPVQNAQRELAPIAEPARRAALAAEAAAREAALDPIERSLGNPLAALPDALPILNAQGDMVLQEVITDDGWRAIAGEWLLWLTGEELNTLNQPGITLISATPMPALGKQLVRFRVTQSLDQRSALQALLPAHLHPMLDRNHTYDSQSGAEDIAASNRSIDRLATPCPHPVKVGMVDTGIQVEHPAFSHRRITRADFLPADLIAPDAHGTAVAGVLVGEAEGLTPRLGAGHLFAAAAFYQRSDFSQGATTDSLIQALNWLSSQEVRVINLSLAGPPNKLLGIAIELIHAQGIALVAAVGNEGPAAPPLYPAAFEPVIGVTAVDARQAIYRWANQGHQVDFSAPGVSVITARAINPQQSNPLGRESGTSMAAPVIAAHLACLLARGERLETALSTLRAQATDLGAPGRDTVFGEGWLP</sequence>
<feature type="chain" id="PRO_5003878509" evidence="7">
    <location>
        <begin position="26"/>
        <end position="454"/>
    </location>
</feature>
<keyword evidence="2 5" id="KW-0645">Protease</keyword>
<keyword evidence="4 5" id="KW-0720">Serine protease</keyword>
<dbReference type="PROSITE" id="PS51892">
    <property type="entry name" value="SUBTILASE"/>
    <property type="match status" value="1"/>
</dbReference>